<dbReference type="GeneID" id="8233902"/>
<dbReference type="Proteomes" id="UP000009046">
    <property type="component" value="Unassembled WGS sequence"/>
</dbReference>
<dbReference type="FunCoup" id="E0V9Z5">
    <property type="interactions" value="769"/>
</dbReference>
<evidence type="ECO:0000313" key="9">
    <source>
        <dbReference type="EMBL" id="EEB10201.1"/>
    </source>
</evidence>
<evidence type="ECO:0000259" key="8">
    <source>
        <dbReference type="SMART" id="SM01424"/>
    </source>
</evidence>
<evidence type="ECO:0000256" key="4">
    <source>
        <dbReference type="ARBA" id="ARBA00023128"/>
    </source>
</evidence>
<feature type="compositionally biased region" description="Gly residues" evidence="6">
    <location>
        <begin position="321"/>
        <end position="341"/>
    </location>
</feature>
<evidence type="ECO:0000256" key="1">
    <source>
        <dbReference type="ARBA" id="ARBA00004173"/>
    </source>
</evidence>
<dbReference type="GO" id="GO:0005739">
    <property type="term" value="C:mitochondrion"/>
    <property type="evidence" value="ECO:0007669"/>
    <property type="project" value="UniProtKB-SubCell"/>
</dbReference>
<feature type="region of interest" description="Disordered" evidence="6">
    <location>
        <begin position="318"/>
        <end position="347"/>
    </location>
</feature>
<feature type="region of interest" description="Disordered" evidence="6">
    <location>
        <begin position="791"/>
        <end position="858"/>
    </location>
</feature>
<reference evidence="9" key="2">
    <citation type="submission" date="2007-04" db="EMBL/GenBank/DDBJ databases">
        <title>The genome of the human body louse.</title>
        <authorList>
            <consortium name="The Human Body Louse Genome Consortium"/>
            <person name="Kirkness E."/>
            <person name="Walenz B."/>
            <person name="Hass B."/>
            <person name="Bruggner R."/>
            <person name="Strausberg R."/>
        </authorList>
    </citation>
    <scope>NUCLEOTIDE SEQUENCE</scope>
    <source>
        <strain evidence="9">USDA</strain>
    </source>
</reference>
<dbReference type="AlphaFoldDB" id="E0V9Z5"/>
<evidence type="ECO:0000256" key="6">
    <source>
        <dbReference type="SAM" id="MobiDB-lite"/>
    </source>
</evidence>
<feature type="compositionally biased region" description="Polar residues" evidence="6">
    <location>
        <begin position="700"/>
        <end position="709"/>
    </location>
</feature>
<feature type="compositionally biased region" description="Low complexity" evidence="6">
    <location>
        <begin position="825"/>
        <end position="841"/>
    </location>
</feature>
<feature type="domain" description="Trafficking kinesin-binding protein C-terminal" evidence="7">
    <location>
        <begin position="309"/>
        <end position="505"/>
    </location>
</feature>
<dbReference type="OMA" id="PFDCRTP"/>
<dbReference type="RefSeq" id="XP_002422939.1">
    <property type="nucleotide sequence ID" value="XM_002422894.1"/>
</dbReference>
<gene>
    <name evidence="10" type="primary">8233902</name>
    <name evidence="9" type="ORF">Phum_PHUM024480</name>
</gene>
<reference evidence="9" key="1">
    <citation type="submission" date="2007-04" db="EMBL/GenBank/DDBJ databases">
        <title>Annotation of Pediculus humanus corporis strain USDA.</title>
        <authorList>
            <person name="Kirkness E."/>
            <person name="Hannick L."/>
            <person name="Hass B."/>
            <person name="Bruggner R."/>
            <person name="Lawson D."/>
            <person name="Bidwell S."/>
            <person name="Joardar V."/>
            <person name="Caler E."/>
            <person name="Walenz B."/>
            <person name="Inman J."/>
            <person name="Schobel S."/>
            <person name="Galinsky K."/>
            <person name="Amedeo P."/>
            <person name="Strausberg R."/>
        </authorList>
    </citation>
    <scope>NUCLEOTIDE SEQUENCE</scope>
    <source>
        <strain evidence="9">USDA</strain>
    </source>
</reference>
<dbReference type="PANTHER" id="PTHR15751">
    <property type="entry name" value="TRAFFICKING KINESIN-BINDING PROTEIN"/>
    <property type="match status" value="1"/>
</dbReference>
<dbReference type="VEuPathDB" id="VectorBase:PHUM024480"/>
<evidence type="ECO:0000256" key="2">
    <source>
        <dbReference type="ARBA" id="ARBA00007007"/>
    </source>
</evidence>
<dbReference type="SMART" id="SM01424">
    <property type="entry name" value="HAP1_N"/>
    <property type="match status" value="1"/>
</dbReference>
<feature type="region of interest" description="Disordered" evidence="6">
    <location>
        <begin position="650"/>
        <end position="684"/>
    </location>
</feature>
<dbReference type="InterPro" id="IPR022154">
    <property type="entry name" value="TRAK1/2_C"/>
</dbReference>
<feature type="region of interest" description="Disordered" evidence="6">
    <location>
        <begin position="700"/>
        <end position="721"/>
    </location>
</feature>
<accession>E0V9Z5</accession>
<dbReference type="Pfam" id="PF12448">
    <property type="entry name" value="Milton"/>
    <property type="match status" value="1"/>
</dbReference>
<dbReference type="CTD" id="8233902"/>
<dbReference type="GO" id="GO:0048311">
    <property type="term" value="P:mitochondrion distribution"/>
    <property type="evidence" value="ECO:0007669"/>
    <property type="project" value="TreeGrafter"/>
</dbReference>
<feature type="compositionally biased region" description="Low complexity" evidence="6">
    <location>
        <begin position="664"/>
        <end position="675"/>
    </location>
</feature>
<dbReference type="PANTHER" id="PTHR15751:SF12">
    <property type="entry name" value="TRAFFICKING KINESIN-BINDING PROTEIN MILT"/>
    <property type="match status" value="1"/>
</dbReference>
<keyword evidence="4" id="KW-0496">Mitochondrion</keyword>
<sequence length="858" mass="93146">MAEDVEKLLCSERVSQMSKTYNDIEAVTRLLEEKEKDLELTARIGKELLTHNNKLENNVATLEAELKAANDKIEQISHELAKKTELIQVLTNDTDESGSEAGTPTALKCINIEFMQRRIKTLEEENKSLQREFAQLAKEAEKVEEQEQKLVQDISLQLANATVEVEGISDDLEKQKEENRSQHEQIVSLKSKLKDTEEKYHKVLLESEDLTTVLNITKENQNKLAAELVEFKDRYEEVINLLQDAQEQLKKQRKKSMPSVRGGLFPTLSSFGTQLPGNNLASELESSLYSELSLDSGISTDRLRPYKKVFETVKYAQPKNVGGGGGSSRSSPIGGGGGGGFQKSPNLLEPSIVTSSASAPRMSAFASYPNKGIDPNRRNIGSSTVYSSFSVQSLDSVGINDTDSVTSDDIIYPNGPIMGVPGVPGSTEIAEALKRLTPAEVTARRAALGNNAPVCRGYGEYDATIVPLGCRTPDSIMSTGSSGYNGHSYWRLPNKLQIVKPMEGSQTLYHWSQLATPTLGGLLEERPGVQTKGGKSLDEMGFEIYTLSDLEEDEEFVNPGKSFQNSNSIYTYTNSTVMHPDDNTSVTHSLVGSKVCTGATNSRQSTAPPTPRVLSRRNSCSTFSTTYGLAKLLNERGIEAATISAFNTPSCEKSFTPTATPANSPDGSPISSRSPSPTPFHPLKLPGFLSSGAELLRRTFISNTSPRSPQRSRRNKLALSRSDRKALSGIRLVEKIESLGLETLMANTTGLMQPTLQGGLYSRRSLPSPMTQLTNLKGTLMSPSIDKNLAELGKAGTGTGTTNPGAGNKSRRRLDLGTVSGGSSSGEQRQQQQQQQQQSSGPLGTISSMLFGRKGGLL</sequence>
<dbReference type="EnsemblMetazoa" id="PHUM024480-RA">
    <property type="protein sequence ID" value="PHUM024480-PA"/>
    <property type="gene ID" value="PHUM024480"/>
</dbReference>
<evidence type="ECO:0000256" key="3">
    <source>
        <dbReference type="ARBA" id="ARBA00023054"/>
    </source>
</evidence>
<keyword evidence="3 5" id="KW-0175">Coiled coil</keyword>
<dbReference type="GO" id="GO:0031410">
    <property type="term" value="C:cytoplasmic vesicle"/>
    <property type="evidence" value="ECO:0007669"/>
    <property type="project" value="TreeGrafter"/>
</dbReference>
<comment type="subcellular location">
    <subcellularLocation>
        <location evidence="1">Mitochondrion</location>
    </subcellularLocation>
</comment>
<dbReference type="SMART" id="SM01423">
    <property type="entry name" value="Milton"/>
    <property type="match status" value="1"/>
</dbReference>
<evidence type="ECO:0000259" key="7">
    <source>
        <dbReference type="SMART" id="SM01423"/>
    </source>
</evidence>
<dbReference type="KEGG" id="phu:Phum_PHUM024480"/>
<evidence type="ECO:0000256" key="5">
    <source>
        <dbReference type="SAM" id="Coils"/>
    </source>
</evidence>
<feature type="domain" description="HAP1 N-terminal" evidence="8">
    <location>
        <begin position="2"/>
        <end position="255"/>
    </location>
</feature>
<dbReference type="GO" id="GO:0047496">
    <property type="term" value="P:vesicle transport along microtubule"/>
    <property type="evidence" value="ECO:0007669"/>
    <property type="project" value="TreeGrafter"/>
</dbReference>
<feature type="coiled-coil region" evidence="5">
    <location>
        <begin position="45"/>
        <end position="255"/>
    </location>
</feature>
<dbReference type="Pfam" id="PF04849">
    <property type="entry name" value="HAP1_N"/>
    <property type="match status" value="1"/>
</dbReference>
<dbReference type="GO" id="GO:0017022">
    <property type="term" value="F:myosin binding"/>
    <property type="evidence" value="ECO:0007669"/>
    <property type="project" value="TreeGrafter"/>
</dbReference>
<dbReference type="STRING" id="121224.E0V9Z5"/>
<dbReference type="OrthoDB" id="10067624at2759"/>
<dbReference type="InterPro" id="IPR006933">
    <property type="entry name" value="HAP1_N"/>
</dbReference>
<protein>
    <recommendedName>
        <fullName evidence="12">Trafficking kinesin-binding protein milt</fullName>
    </recommendedName>
</protein>
<proteinExistence type="inferred from homology"/>
<dbReference type="eggNOG" id="KOG4360">
    <property type="taxonomic scope" value="Eukaryota"/>
</dbReference>
<name>E0V9Z5_PEDHC</name>
<dbReference type="HOGENOM" id="CLU_006944_0_0_1"/>
<feature type="compositionally biased region" description="Polar residues" evidence="6">
    <location>
        <begin position="650"/>
        <end position="663"/>
    </location>
</feature>
<keyword evidence="11" id="KW-1185">Reference proteome</keyword>
<dbReference type="EMBL" id="AAZO01000294">
    <property type="status" value="NOT_ANNOTATED_CDS"/>
    <property type="molecule type" value="Genomic_DNA"/>
</dbReference>
<dbReference type="EMBL" id="DS235001">
    <property type="protein sequence ID" value="EEB10201.1"/>
    <property type="molecule type" value="Genomic_DNA"/>
</dbReference>
<dbReference type="InterPro" id="IPR051946">
    <property type="entry name" value="Intracell_Traff-Reg"/>
</dbReference>
<dbReference type="InParanoid" id="E0V9Z5"/>
<dbReference type="GO" id="GO:0006605">
    <property type="term" value="P:protein targeting"/>
    <property type="evidence" value="ECO:0007669"/>
    <property type="project" value="TreeGrafter"/>
</dbReference>
<reference evidence="10" key="3">
    <citation type="submission" date="2021-02" db="UniProtKB">
        <authorList>
            <consortium name="EnsemblMetazoa"/>
        </authorList>
    </citation>
    <scope>IDENTIFICATION</scope>
    <source>
        <strain evidence="10">USDA</strain>
    </source>
</reference>
<evidence type="ECO:0008006" key="12">
    <source>
        <dbReference type="Google" id="ProtNLM"/>
    </source>
</evidence>
<comment type="similarity">
    <text evidence="2">Belongs to the milton family.</text>
</comment>
<evidence type="ECO:0000313" key="10">
    <source>
        <dbReference type="EnsemblMetazoa" id="PHUM024480-PA"/>
    </source>
</evidence>
<evidence type="ECO:0000313" key="11">
    <source>
        <dbReference type="Proteomes" id="UP000009046"/>
    </source>
</evidence>
<organism>
    <name type="scientific">Pediculus humanus subsp. corporis</name>
    <name type="common">Body louse</name>
    <dbReference type="NCBI Taxonomy" id="121224"/>
    <lineage>
        <taxon>Eukaryota</taxon>
        <taxon>Metazoa</taxon>
        <taxon>Ecdysozoa</taxon>
        <taxon>Arthropoda</taxon>
        <taxon>Hexapoda</taxon>
        <taxon>Insecta</taxon>
        <taxon>Pterygota</taxon>
        <taxon>Neoptera</taxon>
        <taxon>Paraneoptera</taxon>
        <taxon>Psocodea</taxon>
        <taxon>Troctomorpha</taxon>
        <taxon>Phthiraptera</taxon>
        <taxon>Anoplura</taxon>
        <taxon>Pediculidae</taxon>
        <taxon>Pediculus</taxon>
    </lineage>
</organism>